<reference evidence="2 3" key="1">
    <citation type="submission" date="2018-05" db="EMBL/GenBank/DDBJ databases">
        <title>Description of Sphingomonas pokkalii sp nov, isolated from the rhizosphere of saline tolerant pokkali rice and its draft genome analysis.</title>
        <authorList>
            <person name="Menon R."/>
            <person name="Kumari S."/>
            <person name="Rameshkumar N."/>
        </authorList>
    </citation>
    <scope>NUCLEOTIDE SEQUENCE [LARGE SCALE GENOMIC DNA]</scope>
    <source>
        <strain evidence="2 3">L3B27</strain>
    </source>
</reference>
<comment type="caution">
    <text evidence="2">The sequence shown here is derived from an EMBL/GenBank/DDBJ whole genome shotgun (WGS) entry which is preliminary data.</text>
</comment>
<keyword evidence="1" id="KW-0812">Transmembrane</keyword>
<evidence type="ECO:0000313" key="3">
    <source>
        <dbReference type="Proteomes" id="UP000245890"/>
    </source>
</evidence>
<feature type="transmembrane region" description="Helical" evidence="1">
    <location>
        <begin position="173"/>
        <end position="190"/>
    </location>
</feature>
<dbReference type="AlphaFoldDB" id="A0A2U0SI31"/>
<protein>
    <submittedName>
        <fullName evidence="2">Uncharacterized protein</fullName>
    </submittedName>
</protein>
<dbReference type="OrthoDB" id="7855695at2"/>
<feature type="transmembrane region" description="Helical" evidence="1">
    <location>
        <begin position="47"/>
        <end position="68"/>
    </location>
</feature>
<evidence type="ECO:0000256" key="1">
    <source>
        <dbReference type="SAM" id="Phobius"/>
    </source>
</evidence>
<proteinExistence type="predicted"/>
<organism evidence="2 3">
    <name type="scientific">Sphingomonas pokkalii</name>
    <dbReference type="NCBI Taxonomy" id="2175090"/>
    <lineage>
        <taxon>Bacteria</taxon>
        <taxon>Pseudomonadati</taxon>
        <taxon>Pseudomonadota</taxon>
        <taxon>Alphaproteobacteria</taxon>
        <taxon>Sphingomonadales</taxon>
        <taxon>Sphingomonadaceae</taxon>
        <taxon>Sphingomonas</taxon>
    </lineage>
</organism>
<keyword evidence="3" id="KW-1185">Reference proteome</keyword>
<dbReference type="Proteomes" id="UP000245890">
    <property type="component" value="Unassembled WGS sequence"/>
</dbReference>
<accession>A0A2U0SI31</accession>
<keyword evidence="1" id="KW-1133">Transmembrane helix</keyword>
<evidence type="ECO:0000313" key="2">
    <source>
        <dbReference type="EMBL" id="PVX30984.1"/>
    </source>
</evidence>
<name>A0A2U0SI31_9SPHN</name>
<keyword evidence="1" id="KW-0472">Membrane</keyword>
<dbReference type="EMBL" id="QENQ01000001">
    <property type="protein sequence ID" value="PVX30984.1"/>
    <property type="molecule type" value="Genomic_DNA"/>
</dbReference>
<feature type="transmembrane region" description="Helical" evidence="1">
    <location>
        <begin position="7"/>
        <end position="27"/>
    </location>
</feature>
<feature type="transmembrane region" description="Helical" evidence="1">
    <location>
        <begin position="147"/>
        <end position="167"/>
    </location>
</feature>
<dbReference type="RefSeq" id="WP_116470378.1">
    <property type="nucleotide sequence ID" value="NZ_QENQ01000001.1"/>
</dbReference>
<gene>
    <name evidence="2" type="ORF">DD559_17970</name>
</gene>
<sequence>METSKSFDPYEVIGIITPGTLVALLLASEVPLFKRFVNGDGLTVGDLGLFVMVAFVLGHLIQAFGNLVEAPVWLFRGLPSSYVRNAEQRLISPAQRKILDARLVAMEGESAKLDSVPYPVFRAITARAYTRVQAAGRSARIDTFSRTYGLFRGLVAASTLALGWSIFAHRGQTTLLIVLGVMLCAAVWRMRRFGEHYARTLWLEFIDLPAATTGPAQAAPL</sequence>